<dbReference type="RefSeq" id="WP_208230093.1">
    <property type="nucleotide sequence ID" value="NZ_CP050854.1"/>
</dbReference>
<proteinExistence type="predicted"/>
<name>A0ABX7UV11_9GAMM</name>
<accession>A0ABX7UV11</accession>
<keyword evidence="2" id="KW-1185">Reference proteome</keyword>
<sequence>MEINTASTAYVQVQNTSSDTSNAEEPDFIHDNVVWSITEKGRATGITMEYLTGKSPHSTTSATPFSKSRFFTFRMPLLTTINHMIPALNG</sequence>
<dbReference type="Proteomes" id="UP000671960">
    <property type="component" value="Chromosome"/>
</dbReference>
<organism evidence="1 2">
    <name type="scientific">Brenneria izadpanahii</name>
    <dbReference type="NCBI Taxonomy" id="2722756"/>
    <lineage>
        <taxon>Bacteria</taxon>
        <taxon>Pseudomonadati</taxon>
        <taxon>Pseudomonadota</taxon>
        <taxon>Gammaproteobacteria</taxon>
        <taxon>Enterobacterales</taxon>
        <taxon>Pectobacteriaceae</taxon>
        <taxon>Brenneria</taxon>
    </lineage>
</organism>
<evidence type="ECO:0000313" key="1">
    <source>
        <dbReference type="EMBL" id="QTF07459.1"/>
    </source>
</evidence>
<protein>
    <submittedName>
        <fullName evidence="1">Uncharacterized protein</fullName>
    </submittedName>
</protein>
<evidence type="ECO:0000313" key="2">
    <source>
        <dbReference type="Proteomes" id="UP000671960"/>
    </source>
</evidence>
<reference evidence="1 2" key="1">
    <citation type="submission" date="2020-03" db="EMBL/GenBank/DDBJ databases">
        <authorList>
            <person name="Bakhshi Ganjeh M."/>
        </authorList>
    </citation>
    <scope>NUCLEOTIDE SEQUENCE [LARGE SCALE GENOMIC DNA]</scope>
    <source>
        <strain evidence="2">Iran 50</strain>
    </source>
</reference>
<dbReference type="EMBL" id="CP050854">
    <property type="protein sequence ID" value="QTF07459.1"/>
    <property type="molecule type" value="Genomic_DNA"/>
</dbReference>
<gene>
    <name evidence="1" type="ORF">HC231_05635</name>
</gene>